<keyword evidence="3" id="KW-1185">Reference proteome</keyword>
<protein>
    <submittedName>
        <fullName evidence="2">Uncharacterized protein</fullName>
    </submittedName>
</protein>
<feature type="compositionally biased region" description="Polar residues" evidence="1">
    <location>
        <begin position="153"/>
        <end position="170"/>
    </location>
</feature>
<organism evidence="2 3">
    <name type="scientific">Lentinus tigrinus ALCF2SS1-6</name>
    <dbReference type="NCBI Taxonomy" id="1328759"/>
    <lineage>
        <taxon>Eukaryota</taxon>
        <taxon>Fungi</taxon>
        <taxon>Dikarya</taxon>
        <taxon>Basidiomycota</taxon>
        <taxon>Agaricomycotina</taxon>
        <taxon>Agaricomycetes</taxon>
        <taxon>Polyporales</taxon>
        <taxon>Polyporaceae</taxon>
        <taxon>Lentinus</taxon>
    </lineage>
</organism>
<evidence type="ECO:0000313" key="2">
    <source>
        <dbReference type="EMBL" id="RPD65400.1"/>
    </source>
</evidence>
<sequence>MTQGCLDGGNGDRREIGLRAAVPTTEQATGRDGPAAVTRHSPREDPPTCPPSAAEDSRKRHDLHLILDECWSSRVVDDGCTSPSRSLGCGPVNWLHGANKLATNFQRRGRRTTRRASRGFAEDKGDARMYGPCIDERVPDGGSRTPLHMAASPRSTQGRPGASCESNCTP</sequence>
<name>A0A5C2SP53_9APHY</name>
<feature type="region of interest" description="Disordered" evidence="1">
    <location>
        <begin position="1"/>
        <end position="58"/>
    </location>
</feature>
<feature type="region of interest" description="Disordered" evidence="1">
    <location>
        <begin position="131"/>
        <end position="170"/>
    </location>
</feature>
<dbReference type="EMBL" id="ML122252">
    <property type="protein sequence ID" value="RPD65400.1"/>
    <property type="molecule type" value="Genomic_DNA"/>
</dbReference>
<dbReference type="AlphaFoldDB" id="A0A5C2SP53"/>
<evidence type="ECO:0000256" key="1">
    <source>
        <dbReference type="SAM" id="MobiDB-lite"/>
    </source>
</evidence>
<reference evidence="2" key="1">
    <citation type="journal article" date="2018" name="Genome Biol. Evol.">
        <title>Genomics and development of Lentinus tigrinus, a white-rot wood-decaying mushroom with dimorphic fruiting bodies.</title>
        <authorList>
            <person name="Wu B."/>
            <person name="Xu Z."/>
            <person name="Knudson A."/>
            <person name="Carlson A."/>
            <person name="Chen N."/>
            <person name="Kovaka S."/>
            <person name="LaButti K."/>
            <person name="Lipzen A."/>
            <person name="Pennachio C."/>
            <person name="Riley R."/>
            <person name="Schakwitz W."/>
            <person name="Umezawa K."/>
            <person name="Ohm R.A."/>
            <person name="Grigoriev I.V."/>
            <person name="Nagy L.G."/>
            <person name="Gibbons J."/>
            <person name="Hibbett D."/>
        </authorList>
    </citation>
    <scope>NUCLEOTIDE SEQUENCE [LARGE SCALE GENOMIC DNA]</scope>
    <source>
        <strain evidence="2">ALCF2SS1-6</strain>
    </source>
</reference>
<proteinExistence type="predicted"/>
<dbReference type="Proteomes" id="UP000313359">
    <property type="component" value="Unassembled WGS sequence"/>
</dbReference>
<evidence type="ECO:0000313" key="3">
    <source>
        <dbReference type="Proteomes" id="UP000313359"/>
    </source>
</evidence>
<gene>
    <name evidence="2" type="ORF">L227DRAFT_210389</name>
</gene>
<accession>A0A5C2SP53</accession>